<keyword evidence="3 6" id="KW-0812">Transmembrane</keyword>
<evidence type="ECO:0000256" key="5">
    <source>
        <dbReference type="ARBA" id="ARBA00023136"/>
    </source>
</evidence>
<dbReference type="AlphaFoldDB" id="A0A9D1G1J3"/>
<organism evidence="7 8">
    <name type="scientific">Candidatus Alectryocaccomicrobium excrementavium</name>
    <dbReference type="NCBI Taxonomy" id="2840668"/>
    <lineage>
        <taxon>Bacteria</taxon>
        <taxon>Bacillati</taxon>
        <taxon>Bacillota</taxon>
        <taxon>Clostridia</taxon>
        <taxon>Candidatus Alectryocaccomicrobium</taxon>
    </lineage>
</organism>
<feature type="transmembrane region" description="Helical" evidence="6">
    <location>
        <begin position="285"/>
        <end position="307"/>
    </location>
</feature>
<accession>A0A9D1G1J3</accession>
<evidence type="ECO:0000256" key="3">
    <source>
        <dbReference type="ARBA" id="ARBA00022692"/>
    </source>
</evidence>
<evidence type="ECO:0000256" key="2">
    <source>
        <dbReference type="ARBA" id="ARBA00022475"/>
    </source>
</evidence>
<dbReference type="PANTHER" id="PTHR47089">
    <property type="entry name" value="ABC TRANSPORTER, PERMEASE PROTEIN"/>
    <property type="match status" value="1"/>
</dbReference>
<dbReference type="EMBL" id="DVJN01000214">
    <property type="protein sequence ID" value="HIS93561.1"/>
    <property type="molecule type" value="Genomic_DNA"/>
</dbReference>
<evidence type="ECO:0000256" key="6">
    <source>
        <dbReference type="SAM" id="Phobius"/>
    </source>
</evidence>
<dbReference type="Proteomes" id="UP000824140">
    <property type="component" value="Unassembled WGS sequence"/>
</dbReference>
<feature type="transmembrane region" description="Helical" evidence="6">
    <location>
        <begin position="149"/>
        <end position="170"/>
    </location>
</feature>
<feature type="transmembrane region" description="Helical" evidence="6">
    <location>
        <begin position="89"/>
        <end position="109"/>
    </location>
</feature>
<evidence type="ECO:0000256" key="4">
    <source>
        <dbReference type="ARBA" id="ARBA00022989"/>
    </source>
</evidence>
<dbReference type="Pfam" id="PF02653">
    <property type="entry name" value="BPD_transp_2"/>
    <property type="match status" value="1"/>
</dbReference>
<reference evidence="7" key="2">
    <citation type="journal article" date="2021" name="PeerJ">
        <title>Extensive microbial diversity within the chicken gut microbiome revealed by metagenomics and culture.</title>
        <authorList>
            <person name="Gilroy R."/>
            <person name="Ravi A."/>
            <person name="Getino M."/>
            <person name="Pursley I."/>
            <person name="Horton D.L."/>
            <person name="Alikhan N.F."/>
            <person name="Baker D."/>
            <person name="Gharbi K."/>
            <person name="Hall N."/>
            <person name="Watson M."/>
            <person name="Adriaenssens E.M."/>
            <person name="Foster-Nyarko E."/>
            <person name="Jarju S."/>
            <person name="Secka A."/>
            <person name="Antonio M."/>
            <person name="Oren A."/>
            <person name="Chaudhuri R.R."/>
            <person name="La Ragione R."/>
            <person name="Hildebrand F."/>
            <person name="Pallen M.J."/>
        </authorList>
    </citation>
    <scope>NUCLEOTIDE SEQUENCE</scope>
    <source>
        <strain evidence="7">13766</strain>
    </source>
</reference>
<name>A0A9D1G1J3_9FIRM</name>
<dbReference type="CDD" id="cd06580">
    <property type="entry name" value="TM_PBP1_transp_TpRbsC_like"/>
    <property type="match status" value="1"/>
</dbReference>
<evidence type="ECO:0000313" key="8">
    <source>
        <dbReference type="Proteomes" id="UP000824140"/>
    </source>
</evidence>
<reference evidence="7" key="1">
    <citation type="submission" date="2020-10" db="EMBL/GenBank/DDBJ databases">
        <authorList>
            <person name="Gilroy R."/>
        </authorList>
    </citation>
    <scope>NUCLEOTIDE SEQUENCE</scope>
    <source>
        <strain evidence="7">13766</strain>
    </source>
</reference>
<dbReference type="GO" id="GO:0022857">
    <property type="term" value="F:transmembrane transporter activity"/>
    <property type="evidence" value="ECO:0007669"/>
    <property type="project" value="InterPro"/>
</dbReference>
<dbReference type="PANTHER" id="PTHR47089:SF1">
    <property type="entry name" value="GUANOSINE ABC TRANSPORTER PERMEASE PROTEIN NUPP"/>
    <property type="match status" value="1"/>
</dbReference>
<comment type="subcellular location">
    <subcellularLocation>
        <location evidence="1">Cell membrane</location>
        <topology evidence="1">Multi-pass membrane protein</topology>
    </subcellularLocation>
</comment>
<keyword evidence="4 6" id="KW-1133">Transmembrane helix</keyword>
<dbReference type="InterPro" id="IPR001851">
    <property type="entry name" value="ABC_transp_permease"/>
</dbReference>
<comment type="caution">
    <text evidence="7">The sequence shown here is derived from an EMBL/GenBank/DDBJ whole genome shotgun (WGS) entry which is preliminary data.</text>
</comment>
<feature type="transmembrane region" description="Helical" evidence="6">
    <location>
        <begin position="60"/>
        <end position="82"/>
    </location>
</feature>
<feature type="transmembrane region" description="Helical" evidence="6">
    <location>
        <begin position="319"/>
        <end position="342"/>
    </location>
</feature>
<proteinExistence type="predicted"/>
<feature type="transmembrane region" description="Helical" evidence="6">
    <location>
        <begin position="115"/>
        <end position="137"/>
    </location>
</feature>
<feature type="transmembrane region" description="Helical" evidence="6">
    <location>
        <begin position="243"/>
        <end position="265"/>
    </location>
</feature>
<feature type="transmembrane region" description="Helical" evidence="6">
    <location>
        <begin position="18"/>
        <end position="40"/>
    </location>
</feature>
<gene>
    <name evidence="7" type="ORF">IAA84_11135</name>
</gene>
<protein>
    <submittedName>
        <fullName evidence="7">ABC transporter permease</fullName>
    </submittedName>
</protein>
<feature type="transmembrane region" description="Helical" evidence="6">
    <location>
        <begin position="190"/>
        <end position="214"/>
    </location>
</feature>
<dbReference type="GO" id="GO:0005886">
    <property type="term" value="C:plasma membrane"/>
    <property type="evidence" value="ECO:0007669"/>
    <property type="project" value="UniProtKB-SubCell"/>
</dbReference>
<sequence>MPVRAIKRVDEENRLRGVFLRVVAIFLALAVGGLFLWALGFSPVAVYASMIEGAVGTKTALRMTARLCIPLLITSLAVTLAFKMRFWNIGAEGQIGVGAIAASYVALYHSDMPRVLLLLTMAAAGFVAGGLYGAIPAYFKAKFGTNETLFTLMLNYVAFYTIQALAQGAWKDPAGMGFPKIARFASQAQLPTLLGVHIGWVVALVLVVLVHLYLRCTKQGYELTVVGENENTARYAGMNVKKILVRTMFLSAGLAGLAGMLQASGADKTLTESVANNVGFTAITVAWLAQLNPLAMVVVTVLFCILTKGSDTIQSLYNIAPAAAEVFQGIILFFVLGSEFFIRYRLRFVGFKGGKVE</sequence>
<evidence type="ECO:0000313" key="7">
    <source>
        <dbReference type="EMBL" id="HIS93561.1"/>
    </source>
</evidence>
<keyword evidence="5 6" id="KW-0472">Membrane</keyword>
<keyword evidence="2" id="KW-1003">Cell membrane</keyword>
<evidence type="ECO:0000256" key="1">
    <source>
        <dbReference type="ARBA" id="ARBA00004651"/>
    </source>
</evidence>